<sequence length="180" mass="20139">METNISPLTPVRGMEKDSDLFPVGLVFLAGFGIRADEAQSESVFKEELQRMSEFVLDPAVERRTFSLTLHPFRGGGKRFGFVSGWASIPCKVRNLRRRNVIGICVQKELQRMREFVLNPAVETNIFHPPPPSTTTVRGGGREKDSDLFPVGLVFLAGEPEFAQAKPNRNLCSQRSTNECK</sequence>
<gene>
    <name evidence="1" type="ORF">CDAR_254641</name>
</gene>
<comment type="caution">
    <text evidence="1">The sequence shown here is derived from an EMBL/GenBank/DDBJ whole genome shotgun (WGS) entry which is preliminary data.</text>
</comment>
<protein>
    <submittedName>
        <fullName evidence="1">Uncharacterized protein</fullName>
    </submittedName>
</protein>
<keyword evidence="2" id="KW-1185">Reference proteome</keyword>
<name>A0AAV4NBK7_9ARAC</name>
<organism evidence="1 2">
    <name type="scientific">Caerostris darwini</name>
    <dbReference type="NCBI Taxonomy" id="1538125"/>
    <lineage>
        <taxon>Eukaryota</taxon>
        <taxon>Metazoa</taxon>
        <taxon>Ecdysozoa</taxon>
        <taxon>Arthropoda</taxon>
        <taxon>Chelicerata</taxon>
        <taxon>Arachnida</taxon>
        <taxon>Araneae</taxon>
        <taxon>Araneomorphae</taxon>
        <taxon>Entelegynae</taxon>
        <taxon>Araneoidea</taxon>
        <taxon>Araneidae</taxon>
        <taxon>Caerostris</taxon>
    </lineage>
</organism>
<reference evidence="1 2" key="1">
    <citation type="submission" date="2021-06" db="EMBL/GenBank/DDBJ databases">
        <title>Caerostris darwini draft genome.</title>
        <authorList>
            <person name="Kono N."/>
            <person name="Arakawa K."/>
        </authorList>
    </citation>
    <scope>NUCLEOTIDE SEQUENCE [LARGE SCALE GENOMIC DNA]</scope>
</reference>
<accession>A0AAV4NBK7</accession>
<proteinExistence type="predicted"/>
<dbReference type="EMBL" id="BPLQ01001367">
    <property type="protein sequence ID" value="GIX81185.1"/>
    <property type="molecule type" value="Genomic_DNA"/>
</dbReference>
<dbReference type="Proteomes" id="UP001054837">
    <property type="component" value="Unassembled WGS sequence"/>
</dbReference>
<dbReference type="AlphaFoldDB" id="A0AAV4NBK7"/>
<evidence type="ECO:0000313" key="2">
    <source>
        <dbReference type="Proteomes" id="UP001054837"/>
    </source>
</evidence>
<evidence type="ECO:0000313" key="1">
    <source>
        <dbReference type="EMBL" id="GIX81185.1"/>
    </source>
</evidence>